<name>A0A644W991_9ZZZZ</name>
<keyword evidence="1" id="KW-0472">Membrane</keyword>
<evidence type="ECO:0000256" key="1">
    <source>
        <dbReference type="SAM" id="Phobius"/>
    </source>
</evidence>
<feature type="transmembrane region" description="Helical" evidence="1">
    <location>
        <begin position="6"/>
        <end position="25"/>
    </location>
</feature>
<feature type="transmembrane region" description="Helical" evidence="1">
    <location>
        <begin position="108"/>
        <end position="125"/>
    </location>
</feature>
<dbReference type="Pfam" id="PF06541">
    <property type="entry name" value="ABC_trans_CmpB"/>
    <property type="match status" value="1"/>
</dbReference>
<keyword evidence="1" id="KW-1133">Transmembrane helix</keyword>
<reference evidence="2" key="1">
    <citation type="submission" date="2019-08" db="EMBL/GenBank/DDBJ databases">
        <authorList>
            <person name="Kucharzyk K."/>
            <person name="Murdoch R.W."/>
            <person name="Higgins S."/>
            <person name="Loffler F."/>
        </authorList>
    </citation>
    <scope>NUCLEOTIDE SEQUENCE</scope>
</reference>
<proteinExistence type="predicted"/>
<keyword evidence="1" id="KW-0812">Transmembrane</keyword>
<organism evidence="2">
    <name type="scientific">bioreactor metagenome</name>
    <dbReference type="NCBI Taxonomy" id="1076179"/>
    <lineage>
        <taxon>unclassified sequences</taxon>
        <taxon>metagenomes</taxon>
        <taxon>ecological metagenomes</taxon>
    </lineage>
</organism>
<dbReference type="InterPro" id="IPR010540">
    <property type="entry name" value="CmpB_TMEM229"/>
</dbReference>
<accession>A0A644W991</accession>
<sequence>MTIINFIIFNLILYSIIGWLIEGLYSYVVSGSFNKERFMKGPYKPMYGIAFTILVLCDKYLNINIVLKLILYFIVPTAVEFISGYLLKEMFNKQYWDYSNLKMNYKGLITLRFSFYWFVLCYIGLNVVQPIINSIYLSLEKGFRISNLIFSFVIIFDLIITIKSLYRSLAIQN</sequence>
<gene>
    <name evidence="2" type="ORF">SDC9_46300</name>
</gene>
<feature type="transmembrane region" description="Helical" evidence="1">
    <location>
        <begin position="69"/>
        <end position="87"/>
    </location>
</feature>
<feature type="transmembrane region" description="Helical" evidence="1">
    <location>
        <begin position="145"/>
        <end position="166"/>
    </location>
</feature>
<comment type="caution">
    <text evidence="2">The sequence shown here is derived from an EMBL/GenBank/DDBJ whole genome shotgun (WGS) entry which is preliminary data.</text>
</comment>
<evidence type="ECO:0000313" key="2">
    <source>
        <dbReference type="EMBL" id="MPM00077.1"/>
    </source>
</evidence>
<dbReference type="EMBL" id="VSSQ01000706">
    <property type="protein sequence ID" value="MPM00077.1"/>
    <property type="molecule type" value="Genomic_DNA"/>
</dbReference>
<protein>
    <recommendedName>
        <fullName evidence="3">ABC transporter permease</fullName>
    </recommendedName>
</protein>
<dbReference type="AlphaFoldDB" id="A0A644W991"/>
<evidence type="ECO:0008006" key="3">
    <source>
        <dbReference type="Google" id="ProtNLM"/>
    </source>
</evidence>